<feature type="non-terminal residue" evidence="3">
    <location>
        <position position="1"/>
    </location>
</feature>
<dbReference type="EMBL" id="QXFT01000966">
    <property type="protein sequence ID" value="KAE9332425.1"/>
    <property type="molecule type" value="Genomic_DNA"/>
</dbReference>
<dbReference type="AlphaFoldDB" id="A0A6A4EUI2"/>
<keyword evidence="2" id="KW-1133">Transmembrane helix</keyword>
<evidence type="ECO:0000256" key="1">
    <source>
        <dbReference type="SAM" id="MobiDB-lite"/>
    </source>
</evidence>
<name>A0A6A4EUI2_9STRA</name>
<feature type="region of interest" description="Disordered" evidence="1">
    <location>
        <begin position="240"/>
        <end position="261"/>
    </location>
</feature>
<evidence type="ECO:0000313" key="4">
    <source>
        <dbReference type="Proteomes" id="UP000434957"/>
    </source>
</evidence>
<feature type="region of interest" description="Disordered" evidence="1">
    <location>
        <begin position="197"/>
        <end position="222"/>
    </location>
</feature>
<gene>
    <name evidence="3" type="ORF">PR003_g14521</name>
</gene>
<sequence length="373" mass="41058">EGWNDYRTRHSVLRRHIPTFLAGSMAAVIFVKLDTWVKASGFQCHLLPTLLLRVLEFSVLALFRSIAFRGLFFIWVHDNTVPKTPGFPFVSVSLTTVFVCEMMLPSALSSILKWRFLRYWGNISFSFYLLHSFVLYNPTVNSQPNYCCRIVPAAAISNRRRFNSPSTAIRKIPAGTTREASFRPGFDPQEVLSTPMRAHERGRAPPSRHGAANDTKEAHYTKDDTDDAGVEVMQVPGTARQEDSYEHVGEGGSAVEDSDRQREPCGLHDGAAGYGVDSLVLPMTNIVPITSLDSRATPNTNTQETQPSMVQCLQSGQILGVHDAPAVPTPGDVGVASEMSDRRMTPTPRSVGADFDVSDNSTTTFGPEAFATM</sequence>
<keyword evidence="2" id="KW-0472">Membrane</keyword>
<feature type="compositionally biased region" description="Basic and acidic residues" evidence="1">
    <location>
        <begin position="240"/>
        <end position="249"/>
    </location>
</feature>
<evidence type="ECO:0000313" key="3">
    <source>
        <dbReference type="EMBL" id="KAE9332425.1"/>
    </source>
</evidence>
<keyword evidence="4" id="KW-1185">Reference proteome</keyword>
<feature type="transmembrane region" description="Helical" evidence="2">
    <location>
        <begin position="54"/>
        <end position="75"/>
    </location>
</feature>
<organism evidence="3 4">
    <name type="scientific">Phytophthora rubi</name>
    <dbReference type="NCBI Taxonomy" id="129364"/>
    <lineage>
        <taxon>Eukaryota</taxon>
        <taxon>Sar</taxon>
        <taxon>Stramenopiles</taxon>
        <taxon>Oomycota</taxon>
        <taxon>Peronosporomycetes</taxon>
        <taxon>Peronosporales</taxon>
        <taxon>Peronosporaceae</taxon>
        <taxon>Phytophthora</taxon>
    </lineage>
</organism>
<reference evidence="3 4" key="1">
    <citation type="submission" date="2018-08" db="EMBL/GenBank/DDBJ databases">
        <title>Genomic investigation of the strawberry pathogen Phytophthora fragariae indicates pathogenicity is determined by transcriptional variation in three key races.</title>
        <authorList>
            <person name="Adams T.M."/>
            <person name="Armitage A.D."/>
            <person name="Sobczyk M.K."/>
            <person name="Bates H.J."/>
            <person name="Dunwell J.M."/>
            <person name="Nellist C.F."/>
            <person name="Harrison R.J."/>
        </authorList>
    </citation>
    <scope>NUCLEOTIDE SEQUENCE [LARGE SCALE GENOMIC DNA]</scope>
    <source>
        <strain evidence="3 4">SCRP333</strain>
    </source>
</reference>
<dbReference type="Proteomes" id="UP000434957">
    <property type="component" value="Unassembled WGS sequence"/>
</dbReference>
<protein>
    <submittedName>
        <fullName evidence="3">Uncharacterized protein</fullName>
    </submittedName>
</protein>
<proteinExistence type="predicted"/>
<feature type="transmembrane region" description="Helical" evidence="2">
    <location>
        <begin position="87"/>
        <end position="104"/>
    </location>
</feature>
<feature type="transmembrane region" description="Helical" evidence="2">
    <location>
        <begin position="16"/>
        <end position="33"/>
    </location>
</feature>
<keyword evidence="2" id="KW-0812">Transmembrane</keyword>
<evidence type="ECO:0000256" key="2">
    <source>
        <dbReference type="SAM" id="Phobius"/>
    </source>
</evidence>
<comment type="caution">
    <text evidence="3">The sequence shown here is derived from an EMBL/GenBank/DDBJ whole genome shotgun (WGS) entry which is preliminary data.</text>
</comment>
<feature type="region of interest" description="Disordered" evidence="1">
    <location>
        <begin position="336"/>
        <end position="373"/>
    </location>
</feature>
<accession>A0A6A4EUI2</accession>